<evidence type="ECO:0000256" key="3">
    <source>
        <dbReference type="ARBA" id="ARBA00023242"/>
    </source>
</evidence>
<dbReference type="GO" id="GO:0031124">
    <property type="term" value="P:mRNA 3'-end processing"/>
    <property type="evidence" value="ECO:0007669"/>
    <property type="project" value="InterPro"/>
</dbReference>
<dbReference type="Pfam" id="PF14304">
    <property type="entry name" value="CSTF_C"/>
    <property type="match status" value="1"/>
</dbReference>
<dbReference type="PROSITE" id="PS50102">
    <property type="entry name" value="RRM"/>
    <property type="match status" value="1"/>
</dbReference>
<dbReference type="InterPro" id="IPR035979">
    <property type="entry name" value="RBD_domain_sf"/>
</dbReference>
<dbReference type="AlphaFoldDB" id="A0A8H7ETG4"/>
<dbReference type="SUPFAM" id="SSF54928">
    <property type="entry name" value="RNA-binding domain, RBD"/>
    <property type="match status" value="1"/>
</dbReference>
<dbReference type="FunFam" id="1.10.20.70:FF:000001">
    <property type="entry name" value="Cleavage stimulation factor subunit 2"/>
    <property type="match status" value="1"/>
</dbReference>
<reference evidence="7" key="1">
    <citation type="submission" date="2020-01" db="EMBL/GenBank/DDBJ databases">
        <title>Genome Sequencing of Three Apophysomyces-Like Fungal Strains Confirms a Novel Fungal Genus in the Mucoromycota with divergent Burkholderia-like Endosymbiotic Bacteria.</title>
        <authorList>
            <person name="Stajich J.E."/>
            <person name="Macias A.M."/>
            <person name="Carter-House D."/>
            <person name="Lovett B."/>
            <person name="Kasson L.R."/>
            <person name="Berry K."/>
            <person name="Grigoriev I."/>
            <person name="Chang Y."/>
            <person name="Spatafora J."/>
            <person name="Kasson M.T."/>
        </authorList>
    </citation>
    <scope>NUCLEOTIDE SEQUENCE</scope>
    <source>
        <strain evidence="7">NRRL A-21654</strain>
    </source>
</reference>
<dbReference type="Gene3D" id="1.25.40.630">
    <property type="match status" value="1"/>
</dbReference>
<feature type="compositionally biased region" description="Low complexity" evidence="5">
    <location>
        <begin position="111"/>
        <end position="120"/>
    </location>
</feature>
<keyword evidence="8" id="KW-1185">Reference proteome</keyword>
<feature type="compositionally biased region" description="Pro residues" evidence="5">
    <location>
        <begin position="121"/>
        <end position="139"/>
    </location>
</feature>
<proteinExistence type="predicted"/>
<evidence type="ECO:0000313" key="7">
    <source>
        <dbReference type="EMBL" id="KAF7730974.1"/>
    </source>
</evidence>
<dbReference type="InterPro" id="IPR012677">
    <property type="entry name" value="Nucleotide-bd_a/b_plait_sf"/>
</dbReference>
<dbReference type="InterPro" id="IPR038192">
    <property type="entry name" value="CSTF_C_sf"/>
</dbReference>
<dbReference type="Pfam" id="PF14327">
    <property type="entry name" value="CSTF2_hinge"/>
    <property type="match status" value="1"/>
</dbReference>
<evidence type="ECO:0000259" key="6">
    <source>
        <dbReference type="PROSITE" id="PS50102"/>
    </source>
</evidence>
<evidence type="ECO:0000256" key="1">
    <source>
        <dbReference type="ARBA" id="ARBA00004123"/>
    </source>
</evidence>
<dbReference type="EMBL" id="JABAYA010000012">
    <property type="protein sequence ID" value="KAF7730974.1"/>
    <property type="molecule type" value="Genomic_DNA"/>
</dbReference>
<accession>A0A8H7ETG4</accession>
<dbReference type="InterPro" id="IPR025742">
    <property type="entry name" value="CSTF2_hinge"/>
</dbReference>
<dbReference type="Proteomes" id="UP000605846">
    <property type="component" value="Unassembled WGS sequence"/>
</dbReference>
<protein>
    <submittedName>
        <fullName evidence="7">Cleavage stimulation factor subunit 2</fullName>
    </submittedName>
</protein>
<dbReference type="Gene3D" id="3.30.70.330">
    <property type="match status" value="1"/>
</dbReference>
<dbReference type="Pfam" id="PF00076">
    <property type="entry name" value="RRM_1"/>
    <property type="match status" value="1"/>
</dbReference>
<feature type="domain" description="RRM" evidence="6">
    <location>
        <begin position="9"/>
        <end position="87"/>
    </location>
</feature>
<dbReference type="InterPro" id="IPR026896">
    <property type="entry name" value="CSTF_C"/>
</dbReference>
<keyword evidence="2 4" id="KW-0694">RNA-binding</keyword>
<feature type="compositionally biased region" description="Pro residues" evidence="5">
    <location>
        <begin position="266"/>
        <end position="275"/>
    </location>
</feature>
<organism evidence="7 8">
    <name type="scientific">Apophysomyces ossiformis</name>
    <dbReference type="NCBI Taxonomy" id="679940"/>
    <lineage>
        <taxon>Eukaryota</taxon>
        <taxon>Fungi</taxon>
        <taxon>Fungi incertae sedis</taxon>
        <taxon>Mucoromycota</taxon>
        <taxon>Mucoromycotina</taxon>
        <taxon>Mucoromycetes</taxon>
        <taxon>Mucorales</taxon>
        <taxon>Mucorineae</taxon>
        <taxon>Mucoraceae</taxon>
        <taxon>Apophysomyces</taxon>
    </lineage>
</organism>
<dbReference type="PANTHER" id="PTHR45735:SF2">
    <property type="entry name" value="CLEAVAGE STIMULATION FACTOR SUBUNIT 2"/>
    <property type="match status" value="1"/>
</dbReference>
<comment type="caution">
    <text evidence="7">The sequence shown here is derived from an EMBL/GenBank/DDBJ whole genome shotgun (WGS) entry which is preliminary data.</text>
</comment>
<dbReference type="CDD" id="cd12398">
    <property type="entry name" value="RRM_CSTF2_RNA15_like"/>
    <property type="match status" value="1"/>
</dbReference>
<dbReference type="InterPro" id="IPR000504">
    <property type="entry name" value="RRM_dom"/>
</dbReference>
<evidence type="ECO:0000256" key="2">
    <source>
        <dbReference type="ARBA" id="ARBA00022884"/>
    </source>
</evidence>
<comment type="subcellular location">
    <subcellularLocation>
        <location evidence="1">Nucleus</location>
    </subcellularLocation>
</comment>
<sequence length="324" mass="35798">MSQASRGSRVVFVGNIPFELTEEQLIDIFKEVGPVASFRLLFDRDTGRPKGYGFCEFYDAETAASAVRNLNEHDVGGRQLRVDYAAMDPQLENQRQSHKHQHQHQHPPPQQHQQQPRQHAMPPPPMLQPPSMLQPPPVMNKPAPSAAPASSVDEISKVLASMNSQELFTLMSQMKQMSFERPQFTRDFLTSNPQVAYALFQAMVMMNIVDPNIITRMMSGAPATPASAPAPAVNMPPAPPIVPVAQPMPAQQPQIPPQQPPMMASPVPPSGPPAPDAATDAKEHQKALLMQVLQLTDEQINALPPEHRDQIRQLKAQLVMSQPQ</sequence>
<dbReference type="Gene3D" id="1.10.20.70">
    <property type="entry name" value="Transcription termination and cleavage factor, C-terminal domain"/>
    <property type="match status" value="1"/>
</dbReference>
<dbReference type="SMART" id="SM00360">
    <property type="entry name" value="RRM"/>
    <property type="match status" value="1"/>
</dbReference>
<evidence type="ECO:0000313" key="8">
    <source>
        <dbReference type="Proteomes" id="UP000605846"/>
    </source>
</evidence>
<evidence type="ECO:0000256" key="5">
    <source>
        <dbReference type="SAM" id="MobiDB-lite"/>
    </source>
</evidence>
<feature type="region of interest" description="Disordered" evidence="5">
    <location>
        <begin position="249"/>
        <end position="284"/>
    </location>
</feature>
<feature type="region of interest" description="Disordered" evidence="5">
    <location>
        <begin position="92"/>
        <end position="150"/>
    </location>
</feature>
<dbReference type="PANTHER" id="PTHR45735">
    <property type="entry name" value="CLEAVAGE STIMULATION FACTOR SUBUNIT 2"/>
    <property type="match status" value="1"/>
</dbReference>
<evidence type="ECO:0000256" key="4">
    <source>
        <dbReference type="PROSITE-ProRule" id="PRU00176"/>
    </source>
</evidence>
<dbReference type="GO" id="GO:0005847">
    <property type="term" value="C:mRNA cleavage and polyadenylation specificity factor complex"/>
    <property type="evidence" value="ECO:0007669"/>
    <property type="project" value="TreeGrafter"/>
</dbReference>
<gene>
    <name evidence="7" type="primary">CSTF-64</name>
    <name evidence="7" type="ORF">EC973_001020</name>
</gene>
<dbReference type="OrthoDB" id="272703at2759"/>
<feature type="compositionally biased region" description="Basic residues" evidence="5">
    <location>
        <begin position="96"/>
        <end position="105"/>
    </location>
</feature>
<keyword evidence="3" id="KW-0539">Nucleus</keyword>
<dbReference type="GO" id="GO:0003729">
    <property type="term" value="F:mRNA binding"/>
    <property type="evidence" value="ECO:0007669"/>
    <property type="project" value="TreeGrafter"/>
</dbReference>
<name>A0A8H7ETG4_9FUNG</name>